<sequence>MPPPSDPPVRGTTLDRLCGLSLSCAAASALADSEPGLAGSGLVHPTGKSLECAVGVAEFKGWPSRFLTFALWLKIWVVS</sequence>
<reference evidence="1" key="1">
    <citation type="submission" date="2019-04" db="EMBL/GenBank/DDBJ databases">
        <title>An insight into the mialome of Ixodes scapularis.</title>
        <authorList>
            <person name="Ribeiro J.M."/>
            <person name="Mather T.N."/>
            <person name="Karim S."/>
        </authorList>
    </citation>
    <scope>NUCLEOTIDE SEQUENCE</scope>
</reference>
<organism evidence="1">
    <name type="scientific">Ixodes scapularis</name>
    <name type="common">Black-legged tick</name>
    <name type="synonym">Deer tick</name>
    <dbReference type="NCBI Taxonomy" id="6945"/>
    <lineage>
        <taxon>Eukaryota</taxon>
        <taxon>Metazoa</taxon>
        <taxon>Ecdysozoa</taxon>
        <taxon>Arthropoda</taxon>
        <taxon>Chelicerata</taxon>
        <taxon>Arachnida</taxon>
        <taxon>Acari</taxon>
        <taxon>Parasitiformes</taxon>
        <taxon>Ixodida</taxon>
        <taxon>Ixodoidea</taxon>
        <taxon>Ixodidae</taxon>
        <taxon>Ixodinae</taxon>
        <taxon>Ixodes</taxon>
    </lineage>
</organism>
<name>A0A4D5RC13_IXOSC</name>
<accession>A0A4D5RC13</accession>
<dbReference type="EMBL" id="GHJT01000100">
    <property type="protein sequence ID" value="MOY34071.1"/>
    <property type="molecule type" value="Transcribed_RNA"/>
</dbReference>
<proteinExistence type="predicted"/>
<evidence type="ECO:0000313" key="1">
    <source>
        <dbReference type="EMBL" id="MOY34071.1"/>
    </source>
</evidence>
<dbReference type="AlphaFoldDB" id="A0A4D5RC13"/>
<protein>
    <submittedName>
        <fullName evidence="1">Putative secreted protein</fullName>
    </submittedName>
</protein>